<dbReference type="EMBL" id="JABSTQ010009400">
    <property type="protein sequence ID" value="KAG0429575.1"/>
    <property type="molecule type" value="Genomic_DNA"/>
</dbReference>
<dbReference type="Proteomes" id="UP000805193">
    <property type="component" value="Unassembled WGS sequence"/>
</dbReference>
<protein>
    <submittedName>
        <fullName evidence="1">Uncharacterized protein</fullName>
    </submittedName>
</protein>
<sequence>MTDLLEPIKAEDVRTGPQLCPDLWRRCHLTTEDGPIVRAPFKTRPIKERYCYNCAGQGHFGHQCHMKKGDNPELADDPKDILAAPATPNQYDRLKAAILARKTQSERCRFQHPLNMEEHGNQRPTQLLRRMRQLGEALPGVTGVTAYQMTRAVADQGEIGEGSDPTPADLVARAANVCDTVAQRLVLADHGLQGQGPWPQMPVPSYTATTTGRSVADILASLVAFKLTTGASDDYVLARALTVAFQTSAARWWRIVASFPTREDYRRKFFPVPDYPDIIDLEGDDLYFDAVERLPPVQAAEDLQLADALENPPLLDILDNELHVDDQAEENGDQGTDGGQHNTPPANNADLLDDDQPPVILLPPDDVTPTDLPVDVPQQAEPEKRYILRPRETLRRPRGIAIECP</sequence>
<gene>
    <name evidence="1" type="ORF">HPB47_023505</name>
</gene>
<accession>A0AC60Q939</accession>
<evidence type="ECO:0000313" key="1">
    <source>
        <dbReference type="EMBL" id="KAG0429575.1"/>
    </source>
</evidence>
<reference evidence="1 2" key="1">
    <citation type="journal article" date="2020" name="Cell">
        <title>Large-Scale Comparative Analyses of Tick Genomes Elucidate Their Genetic Diversity and Vector Capacities.</title>
        <authorList>
            <consortium name="Tick Genome and Microbiome Consortium (TIGMIC)"/>
            <person name="Jia N."/>
            <person name="Wang J."/>
            <person name="Shi W."/>
            <person name="Du L."/>
            <person name="Sun Y."/>
            <person name="Zhan W."/>
            <person name="Jiang J.F."/>
            <person name="Wang Q."/>
            <person name="Zhang B."/>
            <person name="Ji P."/>
            <person name="Bell-Sakyi L."/>
            <person name="Cui X.M."/>
            <person name="Yuan T.T."/>
            <person name="Jiang B.G."/>
            <person name="Yang W.F."/>
            <person name="Lam T.T."/>
            <person name="Chang Q.C."/>
            <person name="Ding S.J."/>
            <person name="Wang X.J."/>
            <person name="Zhu J.G."/>
            <person name="Ruan X.D."/>
            <person name="Zhao L."/>
            <person name="Wei J.T."/>
            <person name="Ye R.Z."/>
            <person name="Que T.C."/>
            <person name="Du C.H."/>
            <person name="Zhou Y.H."/>
            <person name="Cheng J.X."/>
            <person name="Dai P.F."/>
            <person name="Guo W.B."/>
            <person name="Han X.H."/>
            <person name="Huang E.J."/>
            <person name="Li L.F."/>
            <person name="Wei W."/>
            <person name="Gao Y.C."/>
            <person name="Liu J.Z."/>
            <person name="Shao H.Z."/>
            <person name="Wang X."/>
            <person name="Wang C.C."/>
            <person name="Yang T.C."/>
            <person name="Huo Q.B."/>
            <person name="Li W."/>
            <person name="Chen H.Y."/>
            <person name="Chen S.E."/>
            <person name="Zhou L.G."/>
            <person name="Ni X.B."/>
            <person name="Tian J.H."/>
            <person name="Sheng Y."/>
            <person name="Liu T."/>
            <person name="Pan Y.S."/>
            <person name="Xia L.Y."/>
            <person name="Li J."/>
            <person name="Zhao F."/>
            <person name="Cao W.C."/>
        </authorList>
    </citation>
    <scope>NUCLEOTIDE SEQUENCE [LARGE SCALE GENOMIC DNA]</scope>
    <source>
        <strain evidence="1">Iper-2018</strain>
    </source>
</reference>
<proteinExistence type="predicted"/>
<name>A0AC60Q939_IXOPE</name>
<evidence type="ECO:0000313" key="2">
    <source>
        <dbReference type="Proteomes" id="UP000805193"/>
    </source>
</evidence>
<keyword evidence="2" id="KW-1185">Reference proteome</keyword>
<comment type="caution">
    <text evidence="1">The sequence shown here is derived from an EMBL/GenBank/DDBJ whole genome shotgun (WGS) entry which is preliminary data.</text>
</comment>
<organism evidence="1 2">
    <name type="scientific">Ixodes persulcatus</name>
    <name type="common">Taiga tick</name>
    <dbReference type="NCBI Taxonomy" id="34615"/>
    <lineage>
        <taxon>Eukaryota</taxon>
        <taxon>Metazoa</taxon>
        <taxon>Ecdysozoa</taxon>
        <taxon>Arthropoda</taxon>
        <taxon>Chelicerata</taxon>
        <taxon>Arachnida</taxon>
        <taxon>Acari</taxon>
        <taxon>Parasitiformes</taxon>
        <taxon>Ixodida</taxon>
        <taxon>Ixodoidea</taxon>
        <taxon>Ixodidae</taxon>
        <taxon>Ixodinae</taxon>
        <taxon>Ixodes</taxon>
    </lineage>
</organism>